<keyword evidence="3" id="KW-1185">Reference proteome</keyword>
<feature type="region of interest" description="Disordered" evidence="1">
    <location>
        <begin position="114"/>
        <end position="169"/>
    </location>
</feature>
<reference evidence="2 3" key="1">
    <citation type="journal article" date="2020" name="G3 (Bethesda)">
        <title>CeMbio - The Caenorhabditis elegans Microbiome Resource.</title>
        <authorList>
            <person name="Dirksen P."/>
            <person name="Assie A."/>
            <person name="Zimmermann J."/>
            <person name="Zhang F."/>
            <person name="Tietje A.M."/>
            <person name="Marsh S.A."/>
            <person name="Felix M.A."/>
            <person name="Shapira M."/>
            <person name="Kaleta C."/>
            <person name="Schulenburg H."/>
            <person name="Samuel B."/>
        </authorList>
    </citation>
    <scope>NUCLEOTIDE SEQUENCE [LARGE SCALE GENOMIC DNA]</scope>
    <source>
        <strain evidence="2 3">BIGb0172</strain>
    </source>
</reference>
<dbReference type="EMBL" id="CP058554">
    <property type="protein sequence ID" value="QMV71492.1"/>
    <property type="molecule type" value="Genomic_DNA"/>
</dbReference>
<proteinExistence type="predicted"/>
<sequence>MQEARKARRWRLAVGWALGVAVVLPLFAADMGDDAYRQAVDQLDARTEKALAQCKSGAAGTAAQRRCALEVETQHEVDASELQARRHPSGNNRFKAMAAQVERVHTLAVDACKSRHAGSDKDSKSAQQACLREARQKRASGIQDAHQQAASEVSIATPPKSQAERQREADLDTAIRKCDSLLGDANVQCVRGLSPEARLRAISRGSGAPPAK</sequence>
<dbReference type="Proteomes" id="UP000515240">
    <property type="component" value="Chromosome"/>
</dbReference>
<organism evidence="2 3">
    <name type="scientific">Comamonas piscis</name>
    <dbReference type="NCBI Taxonomy" id="1562974"/>
    <lineage>
        <taxon>Bacteria</taxon>
        <taxon>Pseudomonadati</taxon>
        <taxon>Pseudomonadota</taxon>
        <taxon>Betaproteobacteria</taxon>
        <taxon>Burkholderiales</taxon>
        <taxon>Comamonadaceae</taxon>
        <taxon>Comamonas</taxon>
    </lineage>
</organism>
<evidence type="ECO:0000313" key="2">
    <source>
        <dbReference type="EMBL" id="QMV71492.1"/>
    </source>
</evidence>
<protein>
    <submittedName>
        <fullName evidence="2">Uncharacterized protein</fullName>
    </submittedName>
</protein>
<name>A0A7G5EBW7_9BURK</name>
<accession>A0A7G5EBW7</accession>
<gene>
    <name evidence="2" type="ORF">HS961_00830</name>
</gene>
<dbReference type="AlphaFoldDB" id="A0A7G5EBW7"/>
<dbReference type="RefSeq" id="WP_182325930.1">
    <property type="nucleotide sequence ID" value="NZ_CP058554.1"/>
</dbReference>
<dbReference type="KEGG" id="cpis:HS961_00830"/>
<evidence type="ECO:0000256" key="1">
    <source>
        <dbReference type="SAM" id="MobiDB-lite"/>
    </source>
</evidence>
<evidence type="ECO:0000313" key="3">
    <source>
        <dbReference type="Proteomes" id="UP000515240"/>
    </source>
</evidence>